<dbReference type="EMBL" id="JBCEZU010000575">
    <property type="protein sequence ID" value="KAK9516058.1"/>
    <property type="molecule type" value="Genomic_DNA"/>
</dbReference>
<sequence>MKLDIEDILQKAEGICQQIKSCKDLPCSISVILGLGPGPDPGVDSEVCDCGASPSLRPTQRPDVCSNGLLRGSSSHNRVAFISS</sequence>
<reference evidence="1 2" key="1">
    <citation type="journal article" date="2024" name="Genome Biol. Evol.">
        <title>Chromosome-level genome assembly of the viviparous eelpout Zoarces viviparus.</title>
        <authorList>
            <person name="Fuhrmann N."/>
            <person name="Brasseur M.V."/>
            <person name="Bakowski C.E."/>
            <person name="Podsiadlowski L."/>
            <person name="Prost S."/>
            <person name="Krehenwinkel H."/>
            <person name="Mayer C."/>
        </authorList>
    </citation>
    <scope>NUCLEOTIDE SEQUENCE [LARGE SCALE GENOMIC DNA]</scope>
    <source>
        <strain evidence="1">NO-MEL_2022_Ind0_liver</strain>
    </source>
</reference>
<keyword evidence="2" id="KW-1185">Reference proteome</keyword>
<evidence type="ECO:0000313" key="1">
    <source>
        <dbReference type="EMBL" id="KAK9516058.1"/>
    </source>
</evidence>
<dbReference type="AlphaFoldDB" id="A0AAW1E0X2"/>
<accession>A0AAW1E0X2</accession>
<gene>
    <name evidence="1" type="ORF">VZT92_024019</name>
</gene>
<organism evidence="1 2">
    <name type="scientific">Zoarces viviparus</name>
    <name type="common">Viviparous eelpout</name>
    <name type="synonym">Blennius viviparus</name>
    <dbReference type="NCBI Taxonomy" id="48416"/>
    <lineage>
        <taxon>Eukaryota</taxon>
        <taxon>Metazoa</taxon>
        <taxon>Chordata</taxon>
        <taxon>Craniata</taxon>
        <taxon>Vertebrata</taxon>
        <taxon>Euteleostomi</taxon>
        <taxon>Actinopterygii</taxon>
        <taxon>Neopterygii</taxon>
        <taxon>Teleostei</taxon>
        <taxon>Neoteleostei</taxon>
        <taxon>Acanthomorphata</taxon>
        <taxon>Eupercaria</taxon>
        <taxon>Perciformes</taxon>
        <taxon>Cottioidei</taxon>
        <taxon>Zoarcales</taxon>
        <taxon>Zoarcidae</taxon>
        <taxon>Zoarcinae</taxon>
        <taxon>Zoarces</taxon>
    </lineage>
</organism>
<protein>
    <submittedName>
        <fullName evidence="1">Uncharacterized protein</fullName>
    </submittedName>
</protein>
<evidence type="ECO:0000313" key="2">
    <source>
        <dbReference type="Proteomes" id="UP001488805"/>
    </source>
</evidence>
<comment type="caution">
    <text evidence="1">The sequence shown here is derived from an EMBL/GenBank/DDBJ whole genome shotgun (WGS) entry which is preliminary data.</text>
</comment>
<dbReference type="Proteomes" id="UP001488805">
    <property type="component" value="Unassembled WGS sequence"/>
</dbReference>
<name>A0AAW1E0X2_ZOAVI</name>
<proteinExistence type="predicted"/>